<keyword evidence="6" id="KW-1185">Reference proteome</keyword>
<evidence type="ECO:0000256" key="2">
    <source>
        <dbReference type="ARBA" id="ARBA00023235"/>
    </source>
</evidence>
<dbReference type="PANTHER" id="PTHR30345">
    <property type="entry name" value="RIBOSE-5-PHOSPHATE ISOMERASE B"/>
    <property type="match status" value="1"/>
</dbReference>
<evidence type="ECO:0000256" key="4">
    <source>
        <dbReference type="PIRSR" id="PIRSR005384-2"/>
    </source>
</evidence>
<dbReference type="NCBIfam" id="TIGR01120">
    <property type="entry name" value="rpiB"/>
    <property type="match status" value="1"/>
</dbReference>
<feature type="binding site" evidence="4">
    <location>
        <position position="133"/>
    </location>
    <ligand>
        <name>D-ribulose 5-phosphate</name>
        <dbReference type="ChEBI" id="CHEBI:58121"/>
    </ligand>
</feature>
<dbReference type="KEGG" id="cmiu:B1H56_00190"/>
<dbReference type="EMBL" id="LSZW01000064">
    <property type="protein sequence ID" value="KXK64580.1"/>
    <property type="molecule type" value="Genomic_DNA"/>
</dbReference>
<sequence length="150" mass="16109">MKIAFGCDHGGFVLKAEIIEYLEKNGHEIIDFGINDDHSVDYPDYGLPVAECVSAGEADFGIIACGTGIGISITANKVPGIRCALLSDTFSAHATREHNDANMMALGGRTIGPGLAVDIVDIFLKTPFSGDARHQRRIDKITAVEKKYSK</sequence>
<feature type="binding site" evidence="4">
    <location>
        <begin position="66"/>
        <end position="70"/>
    </location>
    <ligand>
        <name>D-ribulose 5-phosphate</name>
        <dbReference type="ChEBI" id="CHEBI:58121"/>
    </ligand>
</feature>
<dbReference type="PANTHER" id="PTHR30345:SF0">
    <property type="entry name" value="DNA DAMAGE-REPAIR_TOLERATION PROTEIN DRT102"/>
    <property type="match status" value="1"/>
</dbReference>
<dbReference type="RefSeq" id="WP_066523264.1">
    <property type="nucleotide sequence ID" value="NZ_CABMOF010000015.1"/>
</dbReference>
<evidence type="ECO:0000313" key="5">
    <source>
        <dbReference type="EMBL" id="KXK64580.1"/>
    </source>
</evidence>
<feature type="active site" description="Proton acceptor" evidence="3">
    <location>
        <position position="65"/>
    </location>
</feature>
<feature type="binding site" evidence="4">
    <location>
        <begin position="8"/>
        <end position="9"/>
    </location>
    <ligand>
        <name>D-ribulose 5-phosphate</name>
        <dbReference type="ChEBI" id="CHEBI:58121"/>
    </ligand>
</feature>
<dbReference type="OrthoDB" id="1778624at2"/>
<dbReference type="GO" id="GO:0019316">
    <property type="term" value="P:D-allose catabolic process"/>
    <property type="evidence" value="ECO:0007669"/>
    <property type="project" value="TreeGrafter"/>
</dbReference>
<comment type="caution">
    <text evidence="5">The sequence shown here is derived from an EMBL/GenBank/DDBJ whole genome shotgun (WGS) entry which is preliminary data.</text>
</comment>
<dbReference type="Gene3D" id="3.40.1400.10">
    <property type="entry name" value="Sugar-phosphate isomerase, RpiB/LacA/LacB"/>
    <property type="match status" value="1"/>
</dbReference>
<dbReference type="InterPro" id="IPR036569">
    <property type="entry name" value="RpiB_LacA_LacB_sf"/>
</dbReference>
<dbReference type="AlphaFoldDB" id="A0A136Q1M5"/>
<dbReference type="Proteomes" id="UP000070366">
    <property type="component" value="Unassembled WGS sequence"/>
</dbReference>
<dbReference type="InterPro" id="IPR004785">
    <property type="entry name" value="RpiB"/>
</dbReference>
<organism evidence="5 6">
    <name type="scientific">Christensenella minuta</name>
    <dbReference type="NCBI Taxonomy" id="626937"/>
    <lineage>
        <taxon>Bacteria</taxon>
        <taxon>Bacillati</taxon>
        <taxon>Bacillota</taxon>
        <taxon>Clostridia</taxon>
        <taxon>Christensenellales</taxon>
        <taxon>Christensenellaceae</taxon>
        <taxon>Christensenella</taxon>
    </lineage>
</organism>
<dbReference type="PIRSF" id="PIRSF005384">
    <property type="entry name" value="RpiB_LacA_B"/>
    <property type="match status" value="1"/>
</dbReference>
<feature type="binding site" evidence="4">
    <location>
        <position position="137"/>
    </location>
    <ligand>
        <name>D-ribulose 5-phosphate</name>
        <dbReference type="ChEBI" id="CHEBI:58121"/>
    </ligand>
</feature>
<dbReference type="NCBIfam" id="NF004051">
    <property type="entry name" value="PRK05571.1"/>
    <property type="match status" value="1"/>
</dbReference>
<feature type="binding site" evidence="4">
    <location>
        <position position="99"/>
    </location>
    <ligand>
        <name>D-ribulose 5-phosphate</name>
        <dbReference type="ChEBI" id="CHEBI:58121"/>
    </ligand>
</feature>
<keyword evidence="2 5" id="KW-0413">Isomerase</keyword>
<dbReference type="SUPFAM" id="SSF89623">
    <property type="entry name" value="Ribose/Galactose isomerase RpiB/AlsB"/>
    <property type="match status" value="1"/>
</dbReference>
<gene>
    <name evidence="5" type="ORF">HMPREF3293_02660</name>
</gene>
<feature type="active site" description="Proton donor" evidence="3">
    <location>
        <position position="98"/>
    </location>
</feature>
<name>A0A136Q1M5_9FIRM</name>
<dbReference type="GO" id="GO:0009052">
    <property type="term" value="P:pentose-phosphate shunt, non-oxidative branch"/>
    <property type="evidence" value="ECO:0007669"/>
    <property type="project" value="TreeGrafter"/>
</dbReference>
<reference evidence="5 6" key="1">
    <citation type="submission" date="2016-02" db="EMBL/GenBank/DDBJ databases">
        <authorList>
            <person name="Wen L."/>
            <person name="He K."/>
            <person name="Yang H."/>
        </authorList>
    </citation>
    <scope>NUCLEOTIDE SEQUENCE [LARGE SCALE GENOMIC DNA]</scope>
    <source>
        <strain evidence="5 6">DSM 22607</strain>
    </source>
</reference>
<dbReference type="STRING" id="626937.HMPREF3293_02660"/>
<evidence type="ECO:0000256" key="1">
    <source>
        <dbReference type="ARBA" id="ARBA00008754"/>
    </source>
</evidence>
<dbReference type="Pfam" id="PF02502">
    <property type="entry name" value="LacAB_rpiB"/>
    <property type="match status" value="1"/>
</dbReference>
<accession>A0A136Q1M5</accession>
<comment type="similarity">
    <text evidence="1">Belongs to the LacAB/RpiB family.</text>
</comment>
<dbReference type="InterPro" id="IPR003500">
    <property type="entry name" value="RpiB_LacA_LacB"/>
</dbReference>
<protein>
    <submittedName>
        <fullName evidence="5">Ribose-5-phosphate isomerase B</fullName>
    </submittedName>
</protein>
<evidence type="ECO:0000256" key="3">
    <source>
        <dbReference type="PIRSR" id="PIRSR005384-1"/>
    </source>
</evidence>
<feature type="binding site" evidence="4">
    <location>
        <position position="109"/>
    </location>
    <ligand>
        <name>D-ribulose 5-phosphate</name>
        <dbReference type="ChEBI" id="CHEBI:58121"/>
    </ligand>
</feature>
<dbReference type="GO" id="GO:0004751">
    <property type="term" value="F:ribose-5-phosphate isomerase activity"/>
    <property type="evidence" value="ECO:0007669"/>
    <property type="project" value="TreeGrafter"/>
</dbReference>
<evidence type="ECO:0000313" key="6">
    <source>
        <dbReference type="Proteomes" id="UP000070366"/>
    </source>
</evidence>
<dbReference type="PATRIC" id="fig|626937.4.peg.2621"/>
<dbReference type="NCBIfam" id="TIGR00689">
    <property type="entry name" value="rpiB_lacA_lacB"/>
    <property type="match status" value="1"/>
</dbReference>
<proteinExistence type="inferred from homology"/>